<dbReference type="EMBL" id="JBHMBW010000004">
    <property type="protein sequence ID" value="MFB9622960.1"/>
    <property type="molecule type" value="Genomic_DNA"/>
</dbReference>
<dbReference type="PROSITE" id="PS50937">
    <property type="entry name" value="HTH_MERR_2"/>
    <property type="match status" value="1"/>
</dbReference>
<dbReference type="PROSITE" id="PS00552">
    <property type="entry name" value="HTH_MERR_1"/>
    <property type="match status" value="1"/>
</dbReference>
<proteinExistence type="predicted"/>
<dbReference type="PANTHER" id="PTHR30204">
    <property type="entry name" value="REDOX-CYCLING DRUG-SENSING TRANSCRIPTIONAL ACTIVATOR SOXR"/>
    <property type="match status" value="1"/>
</dbReference>
<dbReference type="Pfam" id="PF13411">
    <property type="entry name" value="MerR_1"/>
    <property type="match status" value="1"/>
</dbReference>
<dbReference type="Proteomes" id="UP001589532">
    <property type="component" value="Unassembled WGS sequence"/>
</dbReference>
<dbReference type="PANTHER" id="PTHR30204:SF98">
    <property type="entry name" value="HTH-TYPE TRANSCRIPTIONAL REGULATOR ADHR"/>
    <property type="match status" value="1"/>
</dbReference>
<evidence type="ECO:0000313" key="4">
    <source>
        <dbReference type="EMBL" id="MFB9622960.1"/>
    </source>
</evidence>
<feature type="domain" description="HTH merR-type" evidence="3">
    <location>
        <begin position="1"/>
        <end position="72"/>
    </location>
</feature>
<accession>A0ABV5RU51</accession>
<dbReference type="SMART" id="SM00422">
    <property type="entry name" value="HTH_MERR"/>
    <property type="match status" value="1"/>
</dbReference>
<gene>
    <name evidence="4" type="ORF">ACFFSA_07685</name>
</gene>
<evidence type="ECO:0000256" key="1">
    <source>
        <dbReference type="ARBA" id="ARBA00023125"/>
    </source>
</evidence>
<comment type="caution">
    <text evidence="4">The sequence shown here is derived from an EMBL/GenBank/DDBJ whole genome shotgun (WGS) entry which is preliminary data.</text>
</comment>
<protein>
    <submittedName>
        <fullName evidence="4">MerR family transcriptional regulator</fullName>
    </submittedName>
</protein>
<feature type="compositionally biased region" description="Basic and acidic residues" evidence="2">
    <location>
        <begin position="162"/>
        <end position="172"/>
    </location>
</feature>
<feature type="region of interest" description="Disordered" evidence="2">
    <location>
        <begin position="128"/>
        <end position="172"/>
    </location>
</feature>
<evidence type="ECO:0000256" key="2">
    <source>
        <dbReference type="SAM" id="MobiDB-lite"/>
    </source>
</evidence>
<dbReference type="InterPro" id="IPR047057">
    <property type="entry name" value="MerR_fam"/>
</dbReference>
<dbReference type="Gene3D" id="1.10.1660.10">
    <property type="match status" value="1"/>
</dbReference>
<keyword evidence="5" id="KW-1185">Reference proteome</keyword>
<dbReference type="InterPro" id="IPR009061">
    <property type="entry name" value="DNA-bd_dom_put_sf"/>
</dbReference>
<evidence type="ECO:0000313" key="5">
    <source>
        <dbReference type="Proteomes" id="UP001589532"/>
    </source>
</evidence>
<evidence type="ECO:0000259" key="3">
    <source>
        <dbReference type="PROSITE" id="PS50937"/>
    </source>
</evidence>
<dbReference type="SUPFAM" id="SSF46955">
    <property type="entry name" value="Putative DNA-binding domain"/>
    <property type="match status" value="1"/>
</dbReference>
<organism evidence="4 5">
    <name type="scientific">Nonomuraea helvata</name>
    <dbReference type="NCBI Taxonomy" id="37484"/>
    <lineage>
        <taxon>Bacteria</taxon>
        <taxon>Bacillati</taxon>
        <taxon>Actinomycetota</taxon>
        <taxon>Actinomycetes</taxon>
        <taxon>Streptosporangiales</taxon>
        <taxon>Streptosporangiaceae</taxon>
        <taxon>Nonomuraea</taxon>
    </lineage>
</organism>
<feature type="compositionally biased region" description="Basic and acidic residues" evidence="2">
    <location>
        <begin position="133"/>
        <end position="147"/>
    </location>
</feature>
<keyword evidence="1" id="KW-0238">DNA-binding</keyword>
<sequence length="172" mass="19630">MDLSIGEVSKRSGLSVHALRFYEKEGLFANSIRRTPNGRRIYHEEDLEWLASCARLRSSGMSLAAIRQYVELTRQGAGNEHDRLALLRDHEQQVEAQIRELQECLDLIRYKVEVYAEYVARGQADELWNPSHPDAERTVPEPCRDAPRAPAELPATGFLPPLREHGQADRQV</sequence>
<name>A0ABV5RU51_9ACTN</name>
<dbReference type="InterPro" id="IPR000551">
    <property type="entry name" value="MerR-type_HTH_dom"/>
</dbReference>
<reference evidence="4 5" key="1">
    <citation type="submission" date="2024-09" db="EMBL/GenBank/DDBJ databases">
        <authorList>
            <person name="Sun Q."/>
            <person name="Mori K."/>
        </authorList>
    </citation>
    <scope>NUCLEOTIDE SEQUENCE [LARGE SCALE GENOMIC DNA]</scope>
    <source>
        <strain evidence="4 5">JCM 3143</strain>
    </source>
</reference>
<dbReference type="RefSeq" id="WP_345002501.1">
    <property type="nucleotide sequence ID" value="NZ_BAAAXV010000011.1"/>
</dbReference>
<dbReference type="CDD" id="cd01109">
    <property type="entry name" value="HTH_YyaN"/>
    <property type="match status" value="1"/>
</dbReference>